<feature type="transmembrane region" description="Helical" evidence="1">
    <location>
        <begin position="21"/>
        <end position="37"/>
    </location>
</feature>
<keyword evidence="1" id="KW-0472">Membrane</keyword>
<feature type="transmembrane region" description="Helical" evidence="1">
    <location>
        <begin position="136"/>
        <end position="152"/>
    </location>
</feature>
<keyword evidence="1" id="KW-1133">Transmembrane helix</keyword>
<feature type="transmembrane region" description="Helical" evidence="1">
    <location>
        <begin position="78"/>
        <end position="95"/>
    </location>
</feature>
<dbReference type="EMBL" id="LDZF01000023">
    <property type="protein sequence ID" value="KMK11907.1"/>
    <property type="molecule type" value="Genomic_DNA"/>
</dbReference>
<accession>A0A0J5NU61</accession>
<comment type="caution">
    <text evidence="2">The sequence shown here is derived from an EMBL/GenBank/DDBJ whole genome shotgun (WGS) entry which is preliminary data.</text>
</comment>
<evidence type="ECO:0000256" key="1">
    <source>
        <dbReference type="SAM" id="Phobius"/>
    </source>
</evidence>
<gene>
    <name evidence="2" type="ORF">ABW06_19120</name>
</gene>
<name>A0A0J5NU61_PLUGE</name>
<feature type="transmembrane region" description="Helical" evidence="1">
    <location>
        <begin position="101"/>
        <end position="124"/>
    </location>
</feature>
<dbReference type="PATRIC" id="fig|61647.15.peg.2368"/>
<protein>
    <submittedName>
        <fullName evidence="2">Peptidase</fullName>
    </submittedName>
</protein>
<dbReference type="RefSeq" id="WP_048280131.1">
    <property type="nucleotide sequence ID" value="NZ_LDZF01000023.1"/>
</dbReference>
<feature type="transmembrane region" description="Helical" evidence="1">
    <location>
        <begin position="43"/>
        <end position="66"/>
    </location>
</feature>
<keyword evidence="1" id="KW-0812">Transmembrane</keyword>
<sequence length="431" mass="47586">MLQLALLLIGRQFVRRNRFPLMLVGVLWGALGAAILSDGMLGVGYFPLTLFGWLLLCESLITLLMASGARGAKRAIRVFKGGFICCVSLVILSGYTGSNLLLAIIMGFICFLTGTFVIASAWVVRYPHWRRALGEGLCQVAFAIFLFLPYPSHHDGTVPQFIGVLMLLSAVNTVLLARRLSHLEPGITIFDVQSSPPEPLKSPGEAAAGGKANARIPELTVHVWTPTGSSRMQTIPRPVVSRYIAAEDVNGVISTGHAALEMEDLYISLYPAVDIDRSPSEFFRTLKAVRENDVPGLFQRDYASESAAWCPSDRKVIFHAFNAQALRAFAAHYRQQEVYNLTWRNCSSSVAFALEAALDGVLCRGSGWGSFFRLFLYPELWIAAQLRRRATTMAWTPGLVLDYSRALHGLVHPGKLIWFKRSARPDTPAQR</sequence>
<evidence type="ECO:0000313" key="3">
    <source>
        <dbReference type="Proteomes" id="UP000036196"/>
    </source>
</evidence>
<dbReference type="Proteomes" id="UP000036196">
    <property type="component" value="Unassembled WGS sequence"/>
</dbReference>
<evidence type="ECO:0000313" key="2">
    <source>
        <dbReference type="EMBL" id="KMK11907.1"/>
    </source>
</evidence>
<dbReference type="AlphaFoldDB" id="A0A0J5NU61"/>
<reference evidence="2 3" key="1">
    <citation type="submission" date="2015-05" db="EMBL/GenBank/DDBJ databases">
        <title>Genome sequences of Pluralibacter gergoviae.</title>
        <authorList>
            <person name="Greninger A.L."/>
            <person name="Miller S."/>
        </authorList>
    </citation>
    <scope>NUCLEOTIDE SEQUENCE [LARGE SCALE GENOMIC DNA]</scope>
    <source>
        <strain evidence="2 3">JS81F13</strain>
    </source>
</reference>
<organism evidence="2 3">
    <name type="scientific">Pluralibacter gergoviae</name>
    <name type="common">Enterobacter gergoviae</name>
    <dbReference type="NCBI Taxonomy" id="61647"/>
    <lineage>
        <taxon>Bacteria</taxon>
        <taxon>Pseudomonadati</taxon>
        <taxon>Pseudomonadota</taxon>
        <taxon>Gammaproteobacteria</taxon>
        <taxon>Enterobacterales</taxon>
        <taxon>Enterobacteriaceae</taxon>
        <taxon>Pluralibacter</taxon>
    </lineage>
</organism>
<proteinExistence type="predicted"/>
<feature type="transmembrane region" description="Helical" evidence="1">
    <location>
        <begin position="158"/>
        <end position="177"/>
    </location>
</feature>
<keyword evidence="3" id="KW-1185">Reference proteome</keyword>